<dbReference type="InterPro" id="IPR013149">
    <property type="entry name" value="ADH-like_C"/>
</dbReference>
<dbReference type="Proteomes" id="UP000269689">
    <property type="component" value="Unassembled WGS sequence"/>
</dbReference>
<keyword evidence="5" id="KW-1185">Reference proteome</keyword>
<dbReference type="Pfam" id="PF08240">
    <property type="entry name" value="ADH_N"/>
    <property type="match status" value="1"/>
</dbReference>
<dbReference type="InterPro" id="IPR013154">
    <property type="entry name" value="ADH-like_N"/>
</dbReference>
<dbReference type="EMBL" id="RKQK01000002">
    <property type="protein sequence ID" value="RPE67497.1"/>
    <property type="molecule type" value="Genomic_DNA"/>
</dbReference>
<keyword evidence="2" id="KW-0560">Oxidoreductase</keyword>
<dbReference type="GO" id="GO:0016651">
    <property type="term" value="F:oxidoreductase activity, acting on NAD(P)H"/>
    <property type="evidence" value="ECO:0007669"/>
    <property type="project" value="TreeGrafter"/>
</dbReference>
<dbReference type="InterPro" id="IPR020843">
    <property type="entry name" value="ER"/>
</dbReference>
<evidence type="ECO:0000256" key="2">
    <source>
        <dbReference type="ARBA" id="ARBA00023002"/>
    </source>
</evidence>
<name>A0A3N4URC3_9RHOB</name>
<sequence>MRMTKLPDLQTAIIISEAGGPEVLQPAQMTLPQPGAHQVLIRVVAAGINRHDCLQRAAGIHHDGNPVPGLEASGVVVALGPGVTELDIGAPVMALLQGGGYAEYALADVALTMPVPEGLSMTEAAAVPEALFTAWWNFFFLMQLRPDEFALMHGGTSGVGHLALQAMSGLGYSVLATCGSADKVAAAKRFGARNAFNYNDTELAMKVLDATGGQGISALLDVSAGAHLDADLEMMAPDGRIAHLSGGGALSVPLKKLMAKRISITGSLLRPLALARKTEVAQMIRRDVWPLLGTQVRPALAAVLPLSDAAQAHREMGKGHHIGKIVLAVSD</sequence>
<dbReference type="InterPro" id="IPR014189">
    <property type="entry name" value="Quinone_OxRdtase_PIG3"/>
</dbReference>
<evidence type="ECO:0000256" key="1">
    <source>
        <dbReference type="ARBA" id="ARBA00022857"/>
    </source>
</evidence>
<dbReference type="PANTHER" id="PTHR48106:SF8">
    <property type="entry name" value="OS02G0805600 PROTEIN"/>
    <property type="match status" value="1"/>
</dbReference>
<dbReference type="GO" id="GO:0070402">
    <property type="term" value="F:NADPH binding"/>
    <property type="evidence" value="ECO:0007669"/>
    <property type="project" value="TreeGrafter"/>
</dbReference>
<dbReference type="AlphaFoldDB" id="A0A3N4URC3"/>
<dbReference type="CDD" id="cd05276">
    <property type="entry name" value="p53_inducible_oxidoreductase"/>
    <property type="match status" value="1"/>
</dbReference>
<dbReference type="Pfam" id="PF00107">
    <property type="entry name" value="ADH_zinc_N"/>
    <property type="match status" value="1"/>
</dbReference>
<reference evidence="4 5" key="1">
    <citation type="submission" date="2018-11" db="EMBL/GenBank/DDBJ databases">
        <title>Genomic Encyclopedia of Type Strains, Phase IV (KMG-IV): sequencing the most valuable type-strain genomes for metagenomic binning, comparative biology and taxonomic classification.</title>
        <authorList>
            <person name="Goeker M."/>
        </authorList>
    </citation>
    <scope>NUCLEOTIDE SEQUENCE [LARGE SCALE GENOMIC DNA]</scope>
    <source>
        <strain evidence="4 5">DSM 104731</strain>
    </source>
</reference>
<organism evidence="4 5">
    <name type="scientific">Pacificibacter maritimus</name>
    <dbReference type="NCBI Taxonomy" id="762213"/>
    <lineage>
        <taxon>Bacteria</taxon>
        <taxon>Pseudomonadati</taxon>
        <taxon>Pseudomonadota</taxon>
        <taxon>Alphaproteobacteria</taxon>
        <taxon>Rhodobacterales</taxon>
        <taxon>Roseobacteraceae</taxon>
        <taxon>Pacificibacter</taxon>
    </lineage>
</organism>
<dbReference type="InterPro" id="IPR011032">
    <property type="entry name" value="GroES-like_sf"/>
</dbReference>
<dbReference type="InterPro" id="IPR036291">
    <property type="entry name" value="NAD(P)-bd_dom_sf"/>
</dbReference>
<gene>
    <name evidence="4" type="ORF">EDD53_1908</name>
</gene>
<dbReference type="Gene3D" id="3.90.180.10">
    <property type="entry name" value="Medium-chain alcohol dehydrogenases, catalytic domain"/>
    <property type="match status" value="1"/>
</dbReference>
<dbReference type="SMART" id="SM00829">
    <property type="entry name" value="PKS_ER"/>
    <property type="match status" value="1"/>
</dbReference>
<evidence type="ECO:0000259" key="3">
    <source>
        <dbReference type="SMART" id="SM00829"/>
    </source>
</evidence>
<accession>A0A3N4URC3</accession>
<comment type="caution">
    <text evidence="4">The sequence shown here is derived from an EMBL/GenBank/DDBJ whole genome shotgun (WGS) entry which is preliminary data.</text>
</comment>
<protein>
    <submittedName>
        <fullName evidence="4">Putative PIG3 family NAD(P)H quinone oxidoreductase</fullName>
    </submittedName>
</protein>
<dbReference type="Gene3D" id="3.40.50.720">
    <property type="entry name" value="NAD(P)-binding Rossmann-like Domain"/>
    <property type="match status" value="1"/>
</dbReference>
<dbReference type="NCBIfam" id="TIGR02824">
    <property type="entry name" value="quinone_pig3"/>
    <property type="match status" value="1"/>
</dbReference>
<proteinExistence type="predicted"/>
<dbReference type="SUPFAM" id="SSF51735">
    <property type="entry name" value="NAD(P)-binding Rossmann-fold domains"/>
    <property type="match status" value="1"/>
</dbReference>
<dbReference type="SUPFAM" id="SSF50129">
    <property type="entry name" value="GroES-like"/>
    <property type="match status" value="1"/>
</dbReference>
<feature type="domain" description="Enoyl reductase (ER)" evidence="3">
    <location>
        <begin position="19"/>
        <end position="327"/>
    </location>
</feature>
<evidence type="ECO:0000313" key="5">
    <source>
        <dbReference type="Proteomes" id="UP000269689"/>
    </source>
</evidence>
<keyword evidence="1" id="KW-0521">NADP</keyword>
<evidence type="ECO:0000313" key="4">
    <source>
        <dbReference type="EMBL" id="RPE67497.1"/>
    </source>
</evidence>
<dbReference type="PANTHER" id="PTHR48106">
    <property type="entry name" value="QUINONE OXIDOREDUCTASE PIG3-RELATED"/>
    <property type="match status" value="1"/>
</dbReference>